<keyword evidence="2" id="KW-0732">Signal</keyword>
<evidence type="ECO:0000313" key="5">
    <source>
        <dbReference type="Proteomes" id="UP000366872"/>
    </source>
</evidence>
<dbReference type="RefSeq" id="WP_136081836.1">
    <property type="nucleotide sequence ID" value="NZ_CAAHFG010000003.1"/>
</dbReference>
<dbReference type="AlphaFoldDB" id="A0A6C2U9A9"/>
<dbReference type="Gene3D" id="3.40.50.1110">
    <property type="entry name" value="SGNH hydrolase"/>
    <property type="match status" value="1"/>
</dbReference>
<feature type="signal peptide" evidence="2">
    <location>
        <begin position="1"/>
        <end position="21"/>
    </location>
</feature>
<name>A0A6C2U9A9_PONDE</name>
<protein>
    <recommendedName>
        <fullName evidence="3">Sialate O-acetylesterase domain-containing protein</fullName>
    </recommendedName>
</protein>
<dbReference type="PANTHER" id="PTHR31988">
    <property type="entry name" value="ESTERASE, PUTATIVE (DUF303)-RELATED"/>
    <property type="match status" value="1"/>
</dbReference>
<evidence type="ECO:0000313" key="4">
    <source>
        <dbReference type="EMBL" id="VGO16307.1"/>
    </source>
</evidence>
<gene>
    <name evidence="4" type="ORF">PDESU_04898</name>
</gene>
<accession>A0A6C2U9A9</accession>
<evidence type="ECO:0000256" key="1">
    <source>
        <dbReference type="ARBA" id="ARBA00022801"/>
    </source>
</evidence>
<keyword evidence="5" id="KW-1185">Reference proteome</keyword>
<dbReference type="Pfam" id="PF03629">
    <property type="entry name" value="SASA"/>
    <property type="match status" value="1"/>
</dbReference>
<dbReference type="GO" id="GO:0016788">
    <property type="term" value="F:hydrolase activity, acting on ester bonds"/>
    <property type="evidence" value="ECO:0007669"/>
    <property type="project" value="UniProtKB-ARBA"/>
</dbReference>
<reference evidence="4 5" key="1">
    <citation type="submission" date="2019-04" db="EMBL/GenBank/DDBJ databases">
        <authorList>
            <person name="Van Vliet M D."/>
        </authorList>
    </citation>
    <scope>NUCLEOTIDE SEQUENCE [LARGE SCALE GENOMIC DNA]</scope>
    <source>
        <strain evidence="4 5">F1</strain>
    </source>
</reference>
<dbReference type="InterPro" id="IPR052940">
    <property type="entry name" value="Carb_Esterase_6"/>
</dbReference>
<evidence type="ECO:0000259" key="3">
    <source>
        <dbReference type="Pfam" id="PF03629"/>
    </source>
</evidence>
<dbReference type="Proteomes" id="UP000366872">
    <property type="component" value="Unassembled WGS sequence"/>
</dbReference>
<dbReference type="SUPFAM" id="SSF52266">
    <property type="entry name" value="SGNH hydrolase"/>
    <property type="match status" value="1"/>
</dbReference>
<organism evidence="4 5">
    <name type="scientific">Pontiella desulfatans</name>
    <dbReference type="NCBI Taxonomy" id="2750659"/>
    <lineage>
        <taxon>Bacteria</taxon>
        <taxon>Pseudomonadati</taxon>
        <taxon>Kiritimatiellota</taxon>
        <taxon>Kiritimatiellia</taxon>
        <taxon>Kiritimatiellales</taxon>
        <taxon>Pontiellaceae</taxon>
        <taxon>Pontiella</taxon>
    </lineage>
</organism>
<dbReference type="InterPro" id="IPR036514">
    <property type="entry name" value="SGNH_hydro_sf"/>
</dbReference>
<sequence length="234" mass="26279">MRNFIVILLGFSMLLNSAATAKNLFILSGQSNMARLKPEKVFQPAVEAEFGKDNIIVVKEAQGGQPISRWYKDWKSAVDEKSESTGDLYDSMMKKVLAAVQDDKLTSVTFIWMQGEADAKASNGEIYAASLEGVVDQLRTDLGFQHINVIIGRLSDFGMDNKKCPHWTMIRDAQVRMAEAHPRYTWVDTDDLNDGADGKGRIRPNALHYSVEGYDVLAKRYAEKSIALIRENER</sequence>
<dbReference type="EMBL" id="CAAHFG010000003">
    <property type="protein sequence ID" value="VGO16307.1"/>
    <property type="molecule type" value="Genomic_DNA"/>
</dbReference>
<feature type="domain" description="Sialate O-acetylesterase" evidence="3">
    <location>
        <begin position="37"/>
        <end position="226"/>
    </location>
</feature>
<proteinExistence type="predicted"/>
<dbReference type="PANTHER" id="PTHR31988:SF19">
    <property type="entry name" value="9-O-ACETYL-N-ACETYLNEURAMINIC ACID DEACETYLASE-RELATED"/>
    <property type="match status" value="1"/>
</dbReference>
<evidence type="ECO:0000256" key="2">
    <source>
        <dbReference type="SAM" id="SignalP"/>
    </source>
</evidence>
<feature type="chain" id="PRO_5025354023" description="Sialate O-acetylesterase domain-containing protein" evidence="2">
    <location>
        <begin position="22"/>
        <end position="234"/>
    </location>
</feature>
<dbReference type="InterPro" id="IPR005181">
    <property type="entry name" value="SASA"/>
</dbReference>
<keyword evidence="1" id="KW-0378">Hydrolase</keyword>